<accession>A0ABP0JH15</accession>
<evidence type="ECO:0000256" key="1">
    <source>
        <dbReference type="ARBA" id="ARBA00004123"/>
    </source>
</evidence>
<evidence type="ECO:0000313" key="4">
    <source>
        <dbReference type="Proteomes" id="UP001642464"/>
    </source>
</evidence>
<evidence type="ECO:0000313" key="3">
    <source>
        <dbReference type="EMBL" id="CAK9013596.1"/>
    </source>
</evidence>
<comment type="subcellular location">
    <subcellularLocation>
        <location evidence="1">Nucleus</location>
    </subcellularLocation>
</comment>
<keyword evidence="2" id="KW-0539">Nucleus</keyword>
<comment type="caution">
    <text evidence="3">The sequence shown here is derived from an EMBL/GenBank/DDBJ whole genome shotgun (WGS) entry which is preliminary data.</text>
</comment>
<proteinExistence type="predicted"/>
<gene>
    <name evidence="3" type="ORF">SCF082_LOCUS11996</name>
</gene>
<dbReference type="Proteomes" id="UP001642464">
    <property type="component" value="Unassembled WGS sequence"/>
</dbReference>
<dbReference type="Pfam" id="PF09739">
    <property type="entry name" value="MCM_bind"/>
    <property type="match status" value="1"/>
</dbReference>
<reference evidence="3 4" key="1">
    <citation type="submission" date="2024-02" db="EMBL/GenBank/DDBJ databases">
        <authorList>
            <person name="Chen Y."/>
            <person name="Shah S."/>
            <person name="Dougan E. K."/>
            <person name="Thang M."/>
            <person name="Chan C."/>
        </authorList>
    </citation>
    <scope>NUCLEOTIDE SEQUENCE [LARGE SCALE GENOMIC DNA]</scope>
</reference>
<organism evidence="3 4">
    <name type="scientific">Durusdinium trenchii</name>
    <dbReference type="NCBI Taxonomy" id="1381693"/>
    <lineage>
        <taxon>Eukaryota</taxon>
        <taxon>Sar</taxon>
        <taxon>Alveolata</taxon>
        <taxon>Dinophyceae</taxon>
        <taxon>Suessiales</taxon>
        <taxon>Symbiodiniaceae</taxon>
        <taxon>Durusdinium</taxon>
    </lineage>
</organism>
<keyword evidence="4" id="KW-1185">Reference proteome</keyword>
<dbReference type="InterPro" id="IPR019140">
    <property type="entry name" value="MCM_complex-bd"/>
</dbReference>
<sequence>MRQTHIQTTQVNCLFISRGVSIFKAADLVLPLSPTRSSVLPKQEDVESLDGLRFLLGLIQHRTQPLRLQQIMAVFSHDFARLRDEFREMDLGQQTLHVWVALARAFCFTHGEEEMTVERWQSVATIERERCRRWKEFGLKA</sequence>
<protein>
    <submittedName>
        <fullName evidence="3">Mini-chromosome maintenance complex-binding protein (MCM-BP) (MCM-binding protein) (Protein E2F TARGET GENE 1)</fullName>
    </submittedName>
</protein>
<dbReference type="EMBL" id="CAXAMM010007224">
    <property type="protein sequence ID" value="CAK9013596.1"/>
    <property type="molecule type" value="Genomic_DNA"/>
</dbReference>
<dbReference type="PANTHER" id="PTHR13489">
    <property type="entry name" value="MINI-CHROMOSOME MAINTENANCE COMPLEX-BINDING PROTEIN"/>
    <property type="match status" value="1"/>
</dbReference>
<dbReference type="PANTHER" id="PTHR13489:SF0">
    <property type="entry name" value="MINI-CHROMOSOME MAINTENANCE COMPLEX-BINDING PROTEIN"/>
    <property type="match status" value="1"/>
</dbReference>
<evidence type="ECO:0000256" key="2">
    <source>
        <dbReference type="ARBA" id="ARBA00023242"/>
    </source>
</evidence>
<name>A0ABP0JH15_9DINO</name>